<dbReference type="PROSITE" id="PS00571">
    <property type="entry name" value="AMIDASES"/>
    <property type="match status" value="1"/>
</dbReference>
<keyword evidence="4" id="KW-0378">Hydrolase</keyword>
<name>A0A286UJ41_9AGAM</name>
<dbReference type="InterPro" id="IPR052096">
    <property type="entry name" value="Endocannabinoid_amidase"/>
</dbReference>
<evidence type="ECO:0000313" key="7">
    <source>
        <dbReference type="EMBL" id="PAV19612.1"/>
    </source>
</evidence>
<dbReference type="GO" id="GO:0004040">
    <property type="term" value="F:amidase activity"/>
    <property type="evidence" value="ECO:0007669"/>
    <property type="project" value="UniProtKB-EC"/>
</dbReference>
<evidence type="ECO:0000256" key="1">
    <source>
        <dbReference type="ARBA" id="ARBA00001311"/>
    </source>
</evidence>
<accession>A0A286UJ41</accession>
<feature type="compositionally biased region" description="Basic and acidic residues" evidence="5">
    <location>
        <begin position="13"/>
        <end position="27"/>
    </location>
</feature>
<feature type="compositionally biased region" description="Low complexity" evidence="5">
    <location>
        <begin position="46"/>
        <end position="69"/>
    </location>
</feature>
<dbReference type="EMBL" id="NBII01000004">
    <property type="protein sequence ID" value="PAV19612.1"/>
    <property type="molecule type" value="Genomic_DNA"/>
</dbReference>
<sequence length="668" mass="71923">MMFAGSLSSNEARQLKQAKDAERSTLINKTKDRLEKAGFCISPTQNGSSSPAAAAAATKGGNEGENAARNGGGRRDLNVYLHATASEIVKNIESDKWTATEVVSAYIRQAIDAHERTNCLTEIFFEEALKEAEELDAEYASTKKLRGPLHGIPVSFKDQFEIKGHPTTIGFSTWASKGTSQTSAHLVHQFRSQGAIIIAKTNVPQTMLSFECSNPLFGRTLNPWSKGGRHTCGGSSGGEAALLAQNGSALGVGSDIGGSLRIPTGYCGIYSLKPSALRLSRDGAKGPCPGFEAIPTVMGPMARSVDDVELACRTLFGLPGASHELLPSLPYRDPKLPNKLRFGYYTSDLIVKASPASKRAVLETVEALKKQGHECIEFEPTLAFEALKLFVGLTSADGYSTLLSHLGPDPKESSLFLVTLGPKVPGFVKSIASWIIRNILGDPLFSEILVCSKVRSTKEFYTLVAERDGLRKRFYEDVWDKYHFDGIIAPIQATPAVPHGATKTLSPLACGTILYNIIDSPVGVVPVTHVNISGNGPSDGDASNAIDDSITQEWKDEPGHGSKLIENEVYFKKMMDLPKVDTTKTKSTTSITKTTVYDPEQMSGLPVSVQIVGRSFEDEKVIEMMRVVDDALALASASTDGEGDGEKRQRRRADLFGPGAWPPLPGSP</sequence>
<dbReference type="EC" id="3.5.1.4" evidence="3"/>
<dbReference type="SUPFAM" id="SSF75304">
    <property type="entry name" value="Amidase signature (AS) enzymes"/>
    <property type="match status" value="2"/>
</dbReference>
<dbReference type="GO" id="GO:0009062">
    <property type="term" value="P:fatty acid catabolic process"/>
    <property type="evidence" value="ECO:0007669"/>
    <property type="project" value="TreeGrafter"/>
</dbReference>
<evidence type="ECO:0000259" key="6">
    <source>
        <dbReference type="Pfam" id="PF01425"/>
    </source>
</evidence>
<dbReference type="InterPro" id="IPR036928">
    <property type="entry name" value="AS_sf"/>
</dbReference>
<feature type="region of interest" description="Disordered" evidence="5">
    <location>
        <begin position="1"/>
        <end position="27"/>
    </location>
</feature>
<comment type="caution">
    <text evidence="7">The sequence shown here is derived from an EMBL/GenBank/DDBJ whole genome shotgun (WGS) entry which is preliminary data.</text>
</comment>
<organism evidence="7 8">
    <name type="scientific">Pyrrhoderma noxium</name>
    <dbReference type="NCBI Taxonomy" id="2282107"/>
    <lineage>
        <taxon>Eukaryota</taxon>
        <taxon>Fungi</taxon>
        <taxon>Dikarya</taxon>
        <taxon>Basidiomycota</taxon>
        <taxon>Agaricomycotina</taxon>
        <taxon>Agaricomycetes</taxon>
        <taxon>Hymenochaetales</taxon>
        <taxon>Hymenochaetaceae</taxon>
        <taxon>Pyrrhoderma</taxon>
    </lineage>
</organism>
<dbReference type="FunFam" id="3.90.1300.10:FF:000003">
    <property type="entry name" value="Amidase signature enzyme"/>
    <property type="match status" value="1"/>
</dbReference>
<dbReference type="Pfam" id="PF01425">
    <property type="entry name" value="Amidase"/>
    <property type="match status" value="1"/>
</dbReference>
<dbReference type="PANTHER" id="PTHR45847:SF6">
    <property type="entry name" value="FATTY ACID AMIDE HYDROLASE"/>
    <property type="match status" value="1"/>
</dbReference>
<dbReference type="PANTHER" id="PTHR45847">
    <property type="entry name" value="FATTY ACID AMIDE HYDROLASE"/>
    <property type="match status" value="1"/>
</dbReference>
<gene>
    <name evidence="7" type="ORF">PNOK_0454600</name>
</gene>
<feature type="region of interest" description="Disordered" evidence="5">
    <location>
        <begin position="40"/>
        <end position="74"/>
    </location>
</feature>
<dbReference type="InterPro" id="IPR020556">
    <property type="entry name" value="Amidase_CS"/>
</dbReference>
<dbReference type="InParanoid" id="A0A286UJ41"/>
<feature type="region of interest" description="Disordered" evidence="5">
    <location>
        <begin position="636"/>
        <end position="668"/>
    </location>
</feature>
<comment type="similarity">
    <text evidence="2">Belongs to the amidase family.</text>
</comment>
<dbReference type="InterPro" id="IPR023631">
    <property type="entry name" value="Amidase_dom"/>
</dbReference>
<evidence type="ECO:0000256" key="4">
    <source>
        <dbReference type="ARBA" id="ARBA00022801"/>
    </source>
</evidence>
<comment type="catalytic activity">
    <reaction evidence="1">
        <text>a monocarboxylic acid amide + H2O = a monocarboxylate + NH4(+)</text>
        <dbReference type="Rhea" id="RHEA:12020"/>
        <dbReference type="ChEBI" id="CHEBI:15377"/>
        <dbReference type="ChEBI" id="CHEBI:28938"/>
        <dbReference type="ChEBI" id="CHEBI:35757"/>
        <dbReference type="ChEBI" id="CHEBI:83628"/>
        <dbReference type="EC" id="3.5.1.4"/>
    </reaction>
</comment>
<feature type="compositionally biased region" description="Polar residues" evidence="5">
    <location>
        <begin position="1"/>
        <end position="12"/>
    </location>
</feature>
<dbReference type="Gene3D" id="3.90.1300.10">
    <property type="entry name" value="Amidase signature (AS) domain"/>
    <property type="match status" value="1"/>
</dbReference>
<dbReference type="OrthoDB" id="6428749at2759"/>
<evidence type="ECO:0000256" key="3">
    <source>
        <dbReference type="ARBA" id="ARBA00012922"/>
    </source>
</evidence>
<evidence type="ECO:0000313" key="8">
    <source>
        <dbReference type="Proteomes" id="UP000217199"/>
    </source>
</evidence>
<keyword evidence="8" id="KW-1185">Reference proteome</keyword>
<dbReference type="AlphaFoldDB" id="A0A286UJ41"/>
<feature type="domain" description="Amidase" evidence="6">
    <location>
        <begin position="101"/>
        <end position="621"/>
    </location>
</feature>
<proteinExistence type="inferred from homology"/>
<dbReference type="GO" id="GO:0017064">
    <property type="term" value="F:fatty acid amide hydrolase activity"/>
    <property type="evidence" value="ECO:0007669"/>
    <property type="project" value="TreeGrafter"/>
</dbReference>
<evidence type="ECO:0000256" key="2">
    <source>
        <dbReference type="ARBA" id="ARBA00009199"/>
    </source>
</evidence>
<dbReference type="STRING" id="2282107.A0A286UJ41"/>
<dbReference type="Proteomes" id="UP000217199">
    <property type="component" value="Unassembled WGS sequence"/>
</dbReference>
<reference evidence="7 8" key="1">
    <citation type="journal article" date="2017" name="Mol. Ecol.">
        <title>Comparative and population genomic landscape of Phellinus noxius: A hypervariable fungus causing root rot in trees.</title>
        <authorList>
            <person name="Chung C.L."/>
            <person name="Lee T.J."/>
            <person name="Akiba M."/>
            <person name="Lee H.H."/>
            <person name="Kuo T.H."/>
            <person name="Liu D."/>
            <person name="Ke H.M."/>
            <person name="Yokoi T."/>
            <person name="Roa M.B."/>
            <person name="Lu M.J."/>
            <person name="Chang Y.Y."/>
            <person name="Ann P.J."/>
            <person name="Tsai J.N."/>
            <person name="Chen C.Y."/>
            <person name="Tzean S.S."/>
            <person name="Ota Y."/>
            <person name="Hattori T."/>
            <person name="Sahashi N."/>
            <person name="Liou R.F."/>
            <person name="Kikuchi T."/>
            <person name="Tsai I.J."/>
        </authorList>
    </citation>
    <scope>NUCLEOTIDE SEQUENCE [LARGE SCALE GENOMIC DNA]</scope>
    <source>
        <strain evidence="7 8">FFPRI411160</strain>
    </source>
</reference>
<evidence type="ECO:0000256" key="5">
    <source>
        <dbReference type="SAM" id="MobiDB-lite"/>
    </source>
</evidence>
<protein>
    <recommendedName>
        <fullName evidence="3">amidase</fullName>
        <ecNumber evidence="3">3.5.1.4</ecNumber>
    </recommendedName>
</protein>